<sequence length="41" mass="5012">MRRTFFTSASPTKPQNPKPQRERERQRFNSWYGKKNGKEIK</sequence>
<name>A0A2P2JAA6_RHIMU</name>
<accession>A0A2P2JAA6</accession>
<feature type="region of interest" description="Disordered" evidence="1">
    <location>
        <begin position="1"/>
        <end position="41"/>
    </location>
</feature>
<organism evidence="2">
    <name type="scientific">Rhizophora mucronata</name>
    <name type="common">Asiatic mangrove</name>
    <dbReference type="NCBI Taxonomy" id="61149"/>
    <lineage>
        <taxon>Eukaryota</taxon>
        <taxon>Viridiplantae</taxon>
        <taxon>Streptophyta</taxon>
        <taxon>Embryophyta</taxon>
        <taxon>Tracheophyta</taxon>
        <taxon>Spermatophyta</taxon>
        <taxon>Magnoliopsida</taxon>
        <taxon>eudicotyledons</taxon>
        <taxon>Gunneridae</taxon>
        <taxon>Pentapetalae</taxon>
        <taxon>rosids</taxon>
        <taxon>fabids</taxon>
        <taxon>Malpighiales</taxon>
        <taxon>Rhizophoraceae</taxon>
        <taxon>Rhizophora</taxon>
    </lineage>
</organism>
<evidence type="ECO:0000256" key="1">
    <source>
        <dbReference type="SAM" id="MobiDB-lite"/>
    </source>
</evidence>
<protein>
    <submittedName>
        <fullName evidence="2">Uncharacterized protein</fullName>
    </submittedName>
</protein>
<dbReference type="EMBL" id="GGEC01009908">
    <property type="protein sequence ID" value="MBW90391.1"/>
    <property type="molecule type" value="Transcribed_RNA"/>
</dbReference>
<dbReference type="AlphaFoldDB" id="A0A2P2JAA6"/>
<evidence type="ECO:0000313" key="2">
    <source>
        <dbReference type="EMBL" id="MBW90391.1"/>
    </source>
</evidence>
<proteinExistence type="predicted"/>
<reference evidence="2" key="1">
    <citation type="submission" date="2018-02" db="EMBL/GenBank/DDBJ databases">
        <title>Rhizophora mucronata_Transcriptome.</title>
        <authorList>
            <person name="Meera S.P."/>
            <person name="Sreeshan A."/>
            <person name="Augustine A."/>
        </authorList>
    </citation>
    <scope>NUCLEOTIDE SEQUENCE</scope>
    <source>
        <tissue evidence="2">Leaf</tissue>
    </source>
</reference>
<feature type="compositionally biased region" description="Polar residues" evidence="1">
    <location>
        <begin position="1"/>
        <end position="15"/>
    </location>
</feature>